<dbReference type="PANTHER" id="PTHR36849">
    <property type="entry name" value="CYTOPLASMIC PROTEIN-RELATED"/>
    <property type="match status" value="1"/>
</dbReference>
<gene>
    <name evidence="1" type="ORF">GCM10022378_22260</name>
</gene>
<dbReference type="Proteomes" id="UP001500920">
    <property type="component" value="Unassembled WGS sequence"/>
</dbReference>
<reference evidence="2" key="1">
    <citation type="journal article" date="2019" name="Int. J. Syst. Evol. Microbiol.">
        <title>The Global Catalogue of Microorganisms (GCM) 10K type strain sequencing project: providing services to taxonomists for standard genome sequencing and annotation.</title>
        <authorList>
            <consortium name="The Broad Institute Genomics Platform"/>
            <consortium name="The Broad Institute Genome Sequencing Center for Infectious Disease"/>
            <person name="Wu L."/>
            <person name="Ma J."/>
        </authorList>
    </citation>
    <scope>NUCLEOTIDE SEQUENCE [LARGE SCALE GENOMIC DNA]</scope>
    <source>
        <strain evidence="2">JCM 16981</strain>
    </source>
</reference>
<dbReference type="InterPro" id="IPR052552">
    <property type="entry name" value="YeaO-like"/>
</dbReference>
<dbReference type="PANTHER" id="PTHR36849:SF1">
    <property type="entry name" value="CYTOPLASMIC PROTEIN"/>
    <property type="match status" value="1"/>
</dbReference>
<keyword evidence="2" id="KW-1185">Reference proteome</keyword>
<accession>A0ABP7F9F5</accession>
<comment type="caution">
    <text evidence="1">The sequence shown here is derived from an EMBL/GenBank/DDBJ whole genome shotgun (WGS) entry which is preliminary data.</text>
</comment>
<organism evidence="1 2">
    <name type="scientific">Salinicoccus jeotgali</name>
    <dbReference type="NCBI Taxonomy" id="381634"/>
    <lineage>
        <taxon>Bacteria</taxon>
        <taxon>Bacillati</taxon>
        <taxon>Bacillota</taxon>
        <taxon>Bacilli</taxon>
        <taxon>Bacillales</taxon>
        <taxon>Staphylococcaceae</taxon>
        <taxon>Salinicoccus</taxon>
    </lineage>
</organism>
<protein>
    <submittedName>
        <fullName evidence="1">DUF488 domain-containing protein</fullName>
    </submittedName>
</protein>
<dbReference type="RefSeq" id="WP_344704444.1">
    <property type="nucleotide sequence ID" value="NZ_BAABCK010000070.1"/>
</dbReference>
<dbReference type="Pfam" id="PF22752">
    <property type="entry name" value="DUF488-N3i"/>
    <property type="match status" value="1"/>
</dbReference>
<sequence>MLKTKRVYDDPSSQDGKRILVDGVWPRGIKKEDLGHDEWYKSLAPSNDLRKWFNHDPDKWETFKKDYFKELKENKELLETLQKESDGHNVTLLYSAKDTQYNQAEAIKEYVENMR</sequence>
<dbReference type="EMBL" id="BAABCK010000070">
    <property type="protein sequence ID" value="GAA3733592.1"/>
    <property type="molecule type" value="Genomic_DNA"/>
</dbReference>
<evidence type="ECO:0000313" key="2">
    <source>
        <dbReference type="Proteomes" id="UP001500920"/>
    </source>
</evidence>
<evidence type="ECO:0000313" key="1">
    <source>
        <dbReference type="EMBL" id="GAA3733592.1"/>
    </source>
</evidence>
<proteinExistence type="predicted"/>
<name>A0ABP7F9F5_9STAP</name>